<feature type="binding site" evidence="10">
    <location>
        <position position="81"/>
    </location>
    <ligand>
        <name>Na(+)</name>
        <dbReference type="ChEBI" id="CHEBI:29101"/>
        <note>structural</note>
    </ligand>
</feature>
<keyword evidence="10" id="KW-0479">Metal-binding</keyword>
<dbReference type="PANTHER" id="PTHR28259:SF1">
    <property type="entry name" value="FLUORIDE EXPORT PROTEIN 1-RELATED"/>
    <property type="match status" value="1"/>
</dbReference>
<evidence type="ECO:0000313" key="12">
    <source>
        <dbReference type="Proteomes" id="UP000294937"/>
    </source>
</evidence>
<keyword evidence="2 10" id="KW-1003">Cell membrane</keyword>
<proteinExistence type="inferred from homology"/>
<reference evidence="11 12" key="1">
    <citation type="submission" date="2019-03" db="EMBL/GenBank/DDBJ databases">
        <title>Genomic Encyclopedia of Type Strains, Phase IV (KMG-IV): sequencing the most valuable type-strain genomes for metagenomic binning, comparative biology and taxonomic classification.</title>
        <authorList>
            <person name="Goeker M."/>
        </authorList>
    </citation>
    <scope>NUCLEOTIDE SEQUENCE [LARGE SCALE GENOMIC DNA]</scope>
    <source>
        <strain evidence="11 12">DSM 45707</strain>
    </source>
</reference>
<keyword evidence="6 10" id="KW-0407">Ion channel</keyword>
<feature type="transmembrane region" description="Helical" evidence="10">
    <location>
        <begin position="65"/>
        <end position="90"/>
    </location>
</feature>
<keyword evidence="5 10" id="KW-0472">Membrane</keyword>
<evidence type="ECO:0000256" key="4">
    <source>
        <dbReference type="ARBA" id="ARBA00022989"/>
    </source>
</evidence>
<sequence length="127" mass="14260">MTPFIQLLLIGIGGSIGAMLRFFLSQKIVSQHPRWSRFPLATWIINFSGCFLLGILLGLQESSYFSWSMFLFPILTKGFLGGYTTLSTFSVEVVKLIQKKDWLTTTIYVSGSAISSLIALYFAKNLF</sequence>
<dbReference type="InterPro" id="IPR003691">
    <property type="entry name" value="FluC"/>
</dbReference>
<evidence type="ECO:0000256" key="3">
    <source>
        <dbReference type="ARBA" id="ARBA00022692"/>
    </source>
</evidence>
<keyword evidence="10" id="KW-0813">Transport</keyword>
<evidence type="ECO:0000256" key="7">
    <source>
        <dbReference type="ARBA" id="ARBA00035120"/>
    </source>
</evidence>
<dbReference type="GO" id="GO:0005886">
    <property type="term" value="C:plasma membrane"/>
    <property type="evidence" value="ECO:0007669"/>
    <property type="project" value="UniProtKB-SubCell"/>
</dbReference>
<feature type="transmembrane region" description="Helical" evidence="10">
    <location>
        <begin position="6"/>
        <end position="24"/>
    </location>
</feature>
<evidence type="ECO:0000256" key="1">
    <source>
        <dbReference type="ARBA" id="ARBA00004651"/>
    </source>
</evidence>
<protein>
    <recommendedName>
        <fullName evidence="10">Fluoride-specific ion channel FluC</fullName>
    </recommendedName>
</protein>
<keyword evidence="12" id="KW-1185">Reference proteome</keyword>
<comment type="subcellular location">
    <subcellularLocation>
        <location evidence="1 10">Cell membrane</location>
        <topology evidence="1 10">Multi-pass membrane protein</topology>
    </subcellularLocation>
</comment>
<comment type="function">
    <text evidence="9 10">Fluoride-specific ion channel. Important for reducing fluoride concentration in the cell, thus reducing its toxicity.</text>
</comment>
<dbReference type="Proteomes" id="UP000294937">
    <property type="component" value="Unassembled WGS sequence"/>
</dbReference>
<dbReference type="GO" id="GO:0140114">
    <property type="term" value="P:cellular detoxification of fluoride"/>
    <property type="evidence" value="ECO:0007669"/>
    <property type="project" value="UniProtKB-UniRule"/>
</dbReference>
<keyword evidence="3 10" id="KW-0812">Transmembrane</keyword>
<dbReference type="OrthoDB" id="9815830at2"/>
<comment type="activity regulation">
    <text evidence="10">Na(+) is not transported, but it plays an essential structural role and its presence is essential for fluoride channel function.</text>
</comment>
<evidence type="ECO:0000256" key="5">
    <source>
        <dbReference type="ARBA" id="ARBA00023136"/>
    </source>
</evidence>
<evidence type="ECO:0000256" key="10">
    <source>
        <dbReference type="HAMAP-Rule" id="MF_00454"/>
    </source>
</evidence>
<dbReference type="GO" id="GO:0062054">
    <property type="term" value="F:fluoride channel activity"/>
    <property type="evidence" value="ECO:0007669"/>
    <property type="project" value="UniProtKB-UniRule"/>
</dbReference>
<keyword evidence="10" id="KW-0406">Ion transport</keyword>
<feature type="binding site" evidence="10">
    <location>
        <position position="84"/>
    </location>
    <ligand>
        <name>Na(+)</name>
        <dbReference type="ChEBI" id="CHEBI:29101"/>
        <note>structural</note>
    </ligand>
</feature>
<dbReference type="RefSeq" id="WP_131926475.1">
    <property type="nucleotide sequence ID" value="NZ_SMAG01000010.1"/>
</dbReference>
<feature type="transmembrane region" description="Helical" evidence="10">
    <location>
        <begin position="102"/>
        <end position="123"/>
    </location>
</feature>
<evidence type="ECO:0000256" key="9">
    <source>
        <dbReference type="ARBA" id="ARBA00049940"/>
    </source>
</evidence>
<keyword evidence="4 10" id="KW-1133">Transmembrane helix</keyword>
<dbReference type="NCBIfam" id="TIGR00494">
    <property type="entry name" value="crcB"/>
    <property type="match status" value="1"/>
</dbReference>
<comment type="catalytic activity">
    <reaction evidence="8">
        <text>fluoride(in) = fluoride(out)</text>
        <dbReference type="Rhea" id="RHEA:76159"/>
        <dbReference type="ChEBI" id="CHEBI:17051"/>
    </reaction>
    <physiologicalReaction direction="left-to-right" evidence="8">
        <dbReference type="Rhea" id="RHEA:76160"/>
    </physiologicalReaction>
</comment>
<organism evidence="11 12">
    <name type="scientific">Hazenella coriacea</name>
    <dbReference type="NCBI Taxonomy" id="1179467"/>
    <lineage>
        <taxon>Bacteria</taxon>
        <taxon>Bacillati</taxon>
        <taxon>Bacillota</taxon>
        <taxon>Bacilli</taxon>
        <taxon>Bacillales</taxon>
        <taxon>Thermoactinomycetaceae</taxon>
        <taxon>Hazenella</taxon>
    </lineage>
</organism>
<accession>A0A4V2UUS9</accession>
<comment type="caution">
    <text evidence="11">The sequence shown here is derived from an EMBL/GenBank/DDBJ whole genome shotgun (WGS) entry which is preliminary data.</text>
</comment>
<evidence type="ECO:0000256" key="6">
    <source>
        <dbReference type="ARBA" id="ARBA00023303"/>
    </source>
</evidence>
<feature type="transmembrane region" description="Helical" evidence="10">
    <location>
        <begin position="36"/>
        <end position="59"/>
    </location>
</feature>
<evidence type="ECO:0000256" key="8">
    <source>
        <dbReference type="ARBA" id="ARBA00035585"/>
    </source>
</evidence>
<evidence type="ECO:0000313" key="11">
    <source>
        <dbReference type="EMBL" id="TCS92840.1"/>
    </source>
</evidence>
<dbReference type="Pfam" id="PF02537">
    <property type="entry name" value="CRCB"/>
    <property type="match status" value="1"/>
</dbReference>
<evidence type="ECO:0000256" key="2">
    <source>
        <dbReference type="ARBA" id="ARBA00022475"/>
    </source>
</evidence>
<name>A0A4V2UUS9_9BACL</name>
<gene>
    <name evidence="10" type="primary">fluC</name>
    <name evidence="10" type="synonym">crcB</name>
    <name evidence="11" type="ORF">EDD58_11067</name>
</gene>
<dbReference type="PANTHER" id="PTHR28259">
    <property type="entry name" value="FLUORIDE EXPORT PROTEIN 1-RELATED"/>
    <property type="match status" value="1"/>
</dbReference>
<comment type="similarity">
    <text evidence="7 10">Belongs to the fluoride channel Fluc/FEX (TC 1.A.43) family.</text>
</comment>
<dbReference type="HAMAP" id="MF_00454">
    <property type="entry name" value="FluC"/>
    <property type="match status" value="1"/>
</dbReference>
<dbReference type="AlphaFoldDB" id="A0A4V2UUS9"/>
<keyword evidence="10" id="KW-0915">Sodium</keyword>
<dbReference type="EMBL" id="SMAG01000010">
    <property type="protein sequence ID" value="TCS92840.1"/>
    <property type="molecule type" value="Genomic_DNA"/>
</dbReference>
<dbReference type="GO" id="GO:0046872">
    <property type="term" value="F:metal ion binding"/>
    <property type="evidence" value="ECO:0007669"/>
    <property type="project" value="UniProtKB-KW"/>
</dbReference>